<reference evidence="1" key="1">
    <citation type="submission" date="2022-10" db="EMBL/GenBank/DDBJ databases">
        <title>The complete genomes of actinobacterial strains from the NBC collection.</title>
        <authorList>
            <person name="Joergensen T.S."/>
            <person name="Alvarez Arevalo M."/>
            <person name="Sterndorff E.B."/>
            <person name="Faurdal D."/>
            <person name="Vuksanovic O."/>
            <person name="Mourched A.-S."/>
            <person name="Charusanti P."/>
            <person name="Shaw S."/>
            <person name="Blin K."/>
            <person name="Weber T."/>
        </authorList>
    </citation>
    <scope>NUCLEOTIDE SEQUENCE</scope>
    <source>
        <strain evidence="1">NBC_00093</strain>
    </source>
</reference>
<proteinExistence type="predicted"/>
<evidence type="ECO:0000313" key="1">
    <source>
        <dbReference type="EMBL" id="WTT23133.1"/>
    </source>
</evidence>
<organism evidence="1">
    <name type="scientific">Streptomyces sp. NBC_00093</name>
    <dbReference type="NCBI Taxonomy" id="2975649"/>
    <lineage>
        <taxon>Bacteria</taxon>
        <taxon>Bacillati</taxon>
        <taxon>Actinomycetota</taxon>
        <taxon>Actinomycetes</taxon>
        <taxon>Kitasatosporales</taxon>
        <taxon>Streptomycetaceae</taxon>
        <taxon>Streptomyces</taxon>
    </lineage>
</organism>
<name>A0AAU2AI47_9ACTN</name>
<dbReference type="EMBL" id="CP108222">
    <property type="protein sequence ID" value="WTT23133.1"/>
    <property type="molecule type" value="Genomic_DNA"/>
</dbReference>
<protein>
    <submittedName>
        <fullName evidence="1">Uncharacterized protein</fullName>
    </submittedName>
</protein>
<dbReference type="AlphaFoldDB" id="A0AAU2AI47"/>
<accession>A0AAU2AI47</accession>
<gene>
    <name evidence="1" type="ORF">OHA22_50030</name>
</gene>
<sequence>MALSVVYAVDTGHVLGALALTGASAPTDAAALVGTELPLRVSLGADGTATLPVDARDLAVAVVDDEPGALAEPLAFAVEFGSDKKPRPKLLRLPSWTGGVEPTTDDLTITVPLPATAPTRVIALVADNQVTHLLAGEIPAGRNYVKLPVTLAGDTAYGVLVLVAGWAGLLERVDVA</sequence>